<dbReference type="Pfam" id="PF16263">
    <property type="entry name" value="DUF4917"/>
    <property type="match status" value="1"/>
</dbReference>
<comment type="caution">
    <text evidence="1">The sequence shown here is derived from an EMBL/GenBank/DDBJ whole genome shotgun (WGS) entry which is preliminary data.</text>
</comment>
<dbReference type="EMBL" id="QAYG01000002">
    <property type="protein sequence ID" value="PTW61694.1"/>
    <property type="molecule type" value="Genomic_DNA"/>
</dbReference>
<keyword evidence="2" id="KW-1185">Reference proteome</keyword>
<reference evidence="1 2" key="1">
    <citation type="submission" date="2018-04" db="EMBL/GenBank/DDBJ databases">
        <title>Genomic Encyclopedia of Archaeal and Bacterial Type Strains, Phase II (KMG-II): from individual species to whole genera.</title>
        <authorList>
            <person name="Goeker M."/>
        </authorList>
    </citation>
    <scope>NUCLEOTIDE SEQUENCE [LARGE SCALE GENOMIC DNA]</scope>
    <source>
        <strain evidence="1 2">DSM 23382</strain>
    </source>
</reference>
<name>A0A2T5VD81_9HYPH</name>
<proteinExistence type="predicted"/>
<dbReference type="AlphaFoldDB" id="A0A2T5VD81"/>
<dbReference type="InterPro" id="IPR032581">
    <property type="entry name" value="DUF4917"/>
</dbReference>
<sequence>MVDLISFSEAINDSRQFSKRHLLIGNGFSIACCPDIFHYGSLFSAADFSNNPDLVKVFEVLGTQDFEIAIKNLEAGALLAGIYAPGHTDAAAKMLADANALKEILLTAIAGNHPDVPGDIPHDKFWACRRFLSLFLGTQNDGQVFTLNYDLLLYWTLMHEDNPFTQAIDLTTNDGFGNDEDDPMADYVVWQGEVAAHSAKVHFLHGALHLFDAGTELQKFTWVRTNDRLIDQARRAINDNKYPLFVTEGSSAQKKAKIRHNAYLYQGFKQLTANAQQGRHCFFVLGHSLAENDDHILRRFGTGRFKKLYVSLFGDPGSPSNQQIIAKANALTAMRHDRFPLEVAFYDAATANPWTYP</sequence>
<protein>
    <submittedName>
        <fullName evidence="1">Uncharacterized protein DUF4917</fullName>
    </submittedName>
</protein>
<gene>
    <name evidence="1" type="ORF">C8N35_102409</name>
</gene>
<organism evidence="1 2">
    <name type="scientific">Breoghania corrubedonensis</name>
    <dbReference type="NCBI Taxonomy" id="665038"/>
    <lineage>
        <taxon>Bacteria</taxon>
        <taxon>Pseudomonadati</taxon>
        <taxon>Pseudomonadota</taxon>
        <taxon>Alphaproteobacteria</taxon>
        <taxon>Hyphomicrobiales</taxon>
        <taxon>Stappiaceae</taxon>
        <taxon>Breoghania</taxon>
    </lineage>
</organism>
<dbReference type="Proteomes" id="UP000244081">
    <property type="component" value="Unassembled WGS sequence"/>
</dbReference>
<accession>A0A2T5VD81</accession>
<evidence type="ECO:0000313" key="2">
    <source>
        <dbReference type="Proteomes" id="UP000244081"/>
    </source>
</evidence>
<dbReference type="OrthoDB" id="828244at2"/>
<dbReference type="RefSeq" id="WP_107989528.1">
    <property type="nucleotide sequence ID" value="NZ_QAYG01000002.1"/>
</dbReference>
<evidence type="ECO:0000313" key="1">
    <source>
        <dbReference type="EMBL" id="PTW61694.1"/>
    </source>
</evidence>